<protein>
    <submittedName>
        <fullName evidence="1">Uncharacterized protein</fullName>
    </submittedName>
</protein>
<dbReference type="Proteomes" id="UP001331761">
    <property type="component" value="Unassembled WGS sequence"/>
</dbReference>
<evidence type="ECO:0000313" key="2">
    <source>
        <dbReference type="Proteomes" id="UP001331761"/>
    </source>
</evidence>
<accession>A0AAN8IE91</accession>
<gene>
    <name evidence="1" type="ORF">GCK32_019334</name>
</gene>
<dbReference type="AlphaFoldDB" id="A0AAN8IE91"/>
<comment type="caution">
    <text evidence="1">The sequence shown here is derived from an EMBL/GenBank/DDBJ whole genome shotgun (WGS) entry which is preliminary data.</text>
</comment>
<evidence type="ECO:0000313" key="1">
    <source>
        <dbReference type="EMBL" id="KAK5970021.1"/>
    </source>
</evidence>
<reference evidence="1 2" key="1">
    <citation type="submission" date="2019-10" db="EMBL/GenBank/DDBJ databases">
        <title>Assembly and Annotation for the nematode Trichostrongylus colubriformis.</title>
        <authorList>
            <person name="Martin J."/>
        </authorList>
    </citation>
    <scope>NUCLEOTIDE SEQUENCE [LARGE SCALE GENOMIC DNA]</scope>
    <source>
        <strain evidence="1">G859</strain>
        <tissue evidence="1">Whole worm</tissue>
    </source>
</reference>
<dbReference type="EMBL" id="WIXE01019433">
    <property type="protein sequence ID" value="KAK5970021.1"/>
    <property type="molecule type" value="Genomic_DNA"/>
</dbReference>
<sequence length="101" mass="11720">MILLNEGGHVFYINTSAETVILKFRANRTVPAVQFSPDGKSAAICRDMDLQIQEVGKQSIPMYYPFYFRRRTSSLRIKLRQISKTTTGEKCLHIKREEGHW</sequence>
<name>A0AAN8IE91_TRICO</name>
<keyword evidence="2" id="KW-1185">Reference proteome</keyword>
<proteinExistence type="predicted"/>
<organism evidence="1 2">
    <name type="scientific">Trichostrongylus colubriformis</name>
    <name type="common">Black scour worm</name>
    <dbReference type="NCBI Taxonomy" id="6319"/>
    <lineage>
        <taxon>Eukaryota</taxon>
        <taxon>Metazoa</taxon>
        <taxon>Ecdysozoa</taxon>
        <taxon>Nematoda</taxon>
        <taxon>Chromadorea</taxon>
        <taxon>Rhabditida</taxon>
        <taxon>Rhabditina</taxon>
        <taxon>Rhabditomorpha</taxon>
        <taxon>Strongyloidea</taxon>
        <taxon>Trichostrongylidae</taxon>
        <taxon>Trichostrongylus</taxon>
    </lineage>
</organism>